<dbReference type="GO" id="GO:0006646">
    <property type="term" value="P:phosphatidylethanolamine biosynthetic process"/>
    <property type="evidence" value="ECO:0007669"/>
    <property type="project" value="TreeGrafter"/>
</dbReference>
<keyword evidence="2" id="KW-1208">Phospholipid metabolism</keyword>
<dbReference type="Gene3D" id="3.30.200.20">
    <property type="entry name" value="Phosphorylase Kinase, domain 1"/>
    <property type="match status" value="1"/>
</dbReference>
<dbReference type="Proteomes" id="UP000007875">
    <property type="component" value="Unassembled WGS sequence"/>
</dbReference>
<comment type="similarity">
    <text evidence="4">Belongs to the choline/ethanolamine kinase family.</text>
</comment>
<comment type="pathway">
    <text evidence="3">Phospholipid metabolism; phosphatidylethanolamine biosynthesis; phosphatidylethanolamine from ethanolamine: step 1/3.</text>
</comment>
<dbReference type="Pfam" id="PF01633">
    <property type="entry name" value="Choline_kinase"/>
    <property type="match status" value="1"/>
</dbReference>
<dbReference type="InParanoid" id="H2Y500"/>
<dbReference type="SUPFAM" id="SSF56112">
    <property type="entry name" value="Protein kinase-like (PK-like)"/>
    <property type="match status" value="1"/>
</dbReference>
<dbReference type="FunCoup" id="H2Y500">
    <property type="interactions" value="102"/>
</dbReference>
<protein>
    <recommendedName>
        <fullName evidence="5">ethanolamine kinase</fullName>
        <ecNumber evidence="5">2.7.1.82</ecNumber>
    </recommendedName>
</protein>
<reference evidence="7" key="1">
    <citation type="submission" date="2003-08" db="EMBL/GenBank/DDBJ databases">
        <authorList>
            <person name="Birren B."/>
            <person name="Nusbaum C."/>
            <person name="Abebe A."/>
            <person name="Abouelleil A."/>
            <person name="Adekoya E."/>
            <person name="Ait-zahra M."/>
            <person name="Allen N."/>
            <person name="Allen T."/>
            <person name="An P."/>
            <person name="Anderson M."/>
            <person name="Anderson S."/>
            <person name="Arachchi H."/>
            <person name="Armbruster J."/>
            <person name="Bachantsang P."/>
            <person name="Baldwin J."/>
            <person name="Barry A."/>
            <person name="Bayul T."/>
            <person name="Blitshsteyn B."/>
            <person name="Bloom T."/>
            <person name="Blye J."/>
            <person name="Boguslavskiy L."/>
            <person name="Borowsky M."/>
            <person name="Boukhgalter B."/>
            <person name="Brunache A."/>
            <person name="Butler J."/>
            <person name="Calixte N."/>
            <person name="Calvo S."/>
            <person name="Camarata J."/>
            <person name="Campo K."/>
            <person name="Chang J."/>
            <person name="Cheshatsang Y."/>
            <person name="Citroen M."/>
            <person name="Collymore A."/>
            <person name="Considine T."/>
            <person name="Cook A."/>
            <person name="Cooke P."/>
            <person name="Corum B."/>
            <person name="Cuomo C."/>
            <person name="David R."/>
            <person name="Dawoe T."/>
            <person name="Degray S."/>
            <person name="Dodge S."/>
            <person name="Dooley K."/>
            <person name="Dorje P."/>
            <person name="Dorjee K."/>
            <person name="Dorris L."/>
            <person name="Duffey N."/>
            <person name="Dupes A."/>
            <person name="Elkins T."/>
            <person name="Engels R."/>
            <person name="Erickson J."/>
            <person name="Farina A."/>
            <person name="Faro S."/>
            <person name="Ferreira P."/>
            <person name="Fischer H."/>
            <person name="Fitzgerald M."/>
            <person name="Foley K."/>
            <person name="Gage D."/>
            <person name="Galagan J."/>
            <person name="Gearin G."/>
            <person name="Gnerre S."/>
            <person name="Gnirke A."/>
            <person name="Goyette A."/>
            <person name="Graham J."/>
            <person name="Grandbois E."/>
            <person name="Gyaltsen K."/>
            <person name="Hafez N."/>
            <person name="Hagopian D."/>
            <person name="Hagos B."/>
            <person name="Hall J."/>
            <person name="Hatcher B."/>
            <person name="Heller A."/>
            <person name="Higgins H."/>
            <person name="Honan T."/>
            <person name="Horn A."/>
            <person name="Houde N."/>
            <person name="Hughes L."/>
            <person name="Hulme W."/>
            <person name="Husby E."/>
            <person name="Iliev I."/>
            <person name="Jaffe D."/>
            <person name="Jones C."/>
            <person name="Kamal M."/>
            <person name="Kamat A."/>
            <person name="Kamvysselis M."/>
            <person name="Karlsson E."/>
            <person name="Kells C."/>
            <person name="Kieu A."/>
            <person name="Kisner P."/>
            <person name="Kodira C."/>
            <person name="Kulbokas E."/>
            <person name="Labutti K."/>
            <person name="Lama D."/>
            <person name="Landers T."/>
            <person name="Leger J."/>
            <person name="Levine S."/>
            <person name="Lewis D."/>
            <person name="Lewis T."/>
            <person name="Lindblad-toh K."/>
            <person name="Liu X."/>
            <person name="Lokyitsang T."/>
            <person name="Lokyitsang Y."/>
            <person name="Lucien O."/>
            <person name="Lui A."/>
            <person name="Ma L.J."/>
            <person name="Mabbitt R."/>
            <person name="Macdonald J."/>
            <person name="Maclean C."/>
            <person name="Major J."/>
            <person name="Manning J."/>
            <person name="Marabella R."/>
            <person name="Maru K."/>
            <person name="Matthews C."/>
            <person name="Mauceli E."/>
            <person name="Mccarthy M."/>
            <person name="Mcdonough S."/>
            <person name="Mcghee T."/>
            <person name="Meldrim J."/>
            <person name="Meneus L."/>
            <person name="Mesirov J."/>
            <person name="Mihalev A."/>
            <person name="Mihova T."/>
            <person name="Mikkelsen T."/>
            <person name="Mlenga V."/>
            <person name="Moru K."/>
            <person name="Mozes J."/>
            <person name="Mulrain L."/>
            <person name="Munson G."/>
            <person name="Naylor J."/>
            <person name="Newes C."/>
            <person name="Nguyen C."/>
            <person name="Nguyen N."/>
            <person name="Nguyen T."/>
            <person name="Nicol R."/>
            <person name="Nielsen C."/>
            <person name="Nizzari M."/>
            <person name="Norbu C."/>
            <person name="Norbu N."/>
            <person name="O'donnell P."/>
            <person name="Okoawo O."/>
            <person name="O'leary S."/>
            <person name="Omotosho B."/>
            <person name="O'neill K."/>
            <person name="Osman S."/>
            <person name="Parker S."/>
            <person name="Perrin D."/>
            <person name="Phunkhang P."/>
            <person name="Piqani B."/>
            <person name="Purcell S."/>
            <person name="Rachupka T."/>
            <person name="Ramasamy U."/>
            <person name="Rameau R."/>
            <person name="Ray V."/>
            <person name="Raymond C."/>
            <person name="Retta R."/>
            <person name="Richardson S."/>
            <person name="Rise C."/>
            <person name="Rodriguez J."/>
            <person name="Rogers J."/>
            <person name="Rogov P."/>
            <person name="Rutman M."/>
            <person name="Schupbach R."/>
            <person name="Seaman C."/>
            <person name="Settipalli S."/>
            <person name="Sharpe T."/>
            <person name="Sheridan J."/>
            <person name="Sherpa N."/>
            <person name="Shi J."/>
            <person name="Smirnov S."/>
            <person name="Smith C."/>
            <person name="Sougnez C."/>
            <person name="Spencer B."/>
            <person name="Stalker J."/>
            <person name="Stange-thomann N."/>
            <person name="Stavropoulos S."/>
            <person name="Stetson K."/>
            <person name="Stone C."/>
            <person name="Stone S."/>
            <person name="Stubbs M."/>
            <person name="Talamas J."/>
            <person name="Tchuinga P."/>
            <person name="Tenzing P."/>
            <person name="Tesfaye S."/>
            <person name="Theodore J."/>
            <person name="Thoulutsang Y."/>
            <person name="Topham K."/>
            <person name="Towey S."/>
            <person name="Tsamla T."/>
            <person name="Tsomo N."/>
            <person name="Vallee D."/>
            <person name="Vassiliev H."/>
            <person name="Venkataraman V."/>
            <person name="Vinson J."/>
            <person name="Vo A."/>
            <person name="Wade C."/>
            <person name="Wang S."/>
            <person name="Wangchuk T."/>
            <person name="Wangdi T."/>
            <person name="Whittaker C."/>
            <person name="Wilkinson J."/>
            <person name="Wu Y."/>
            <person name="Wyman D."/>
            <person name="Yadav S."/>
            <person name="Yang S."/>
            <person name="Yang X."/>
            <person name="Yeager S."/>
            <person name="Yee E."/>
            <person name="Young G."/>
            <person name="Zainoun J."/>
            <person name="Zembeck L."/>
            <person name="Zimmer A."/>
            <person name="Zody M."/>
            <person name="Lander E."/>
        </authorList>
    </citation>
    <scope>NUCLEOTIDE SEQUENCE [LARGE SCALE GENOMIC DNA]</scope>
</reference>
<dbReference type="HOGENOM" id="CLU_012712_1_0_1"/>
<dbReference type="PANTHER" id="PTHR22603">
    <property type="entry name" value="CHOLINE/ETHANOALAMINE KINASE"/>
    <property type="match status" value="1"/>
</dbReference>
<dbReference type="OMA" id="FALIPKY"/>
<evidence type="ECO:0000313" key="7">
    <source>
        <dbReference type="Proteomes" id="UP000007875"/>
    </source>
</evidence>
<keyword evidence="7" id="KW-1185">Reference proteome</keyword>
<organism evidence="6 7">
    <name type="scientific">Ciona savignyi</name>
    <name type="common">Pacific transparent sea squirt</name>
    <dbReference type="NCBI Taxonomy" id="51511"/>
    <lineage>
        <taxon>Eukaryota</taxon>
        <taxon>Metazoa</taxon>
        <taxon>Chordata</taxon>
        <taxon>Tunicata</taxon>
        <taxon>Ascidiacea</taxon>
        <taxon>Phlebobranchia</taxon>
        <taxon>Cionidae</taxon>
        <taxon>Ciona</taxon>
    </lineage>
</organism>
<dbReference type="GO" id="GO:0004305">
    <property type="term" value="F:ethanolamine kinase activity"/>
    <property type="evidence" value="ECO:0007669"/>
    <property type="project" value="UniProtKB-EC"/>
</dbReference>
<evidence type="ECO:0000256" key="1">
    <source>
        <dbReference type="ARBA" id="ARBA00023209"/>
    </source>
</evidence>
<evidence type="ECO:0000256" key="5">
    <source>
        <dbReference type="ARBA" id="ARBA00038874"/>
    </source>
</evidence>
<name>H2Y500_CIOSA</name>
<dbReference type="GeneTree" id="ENSGT00950000182939"/>
<dbReference type="Ensembl" id="ENSCSAVT00000000403.1">
    <property type="protein sequence ID" value="ENSCSAVP00000000398.1"/>
    <property type="gene ID" value="ENSCSAVG00000000229.1"/>
</dbReference>
<keyword evidence="1" id="KW-0594">Phospholipid biosynthesis</keyword>
<dbReference type="GO" id="GO:0005737">
    <property type="term" value="C:cytoplasm"/>
    <property type="evidence" value="ECO:0007669"/>
    <property type="project" value="TreeGrafter"/>
</dbReference>
<evidence type="ECO:0000256" key="2">
    <source>
        <dbReference type="ARBA" id="ARBA00023264"/>
    </source>
</evidence>
<keyword evidence="1" id="KW-0443">Lipid metabolism</keyword>
<dbReference type="STRING" id="51511.ENSCSAVP00000000398"/>
<proteinExistence type="inferred from homology"/>
<dbReference type="PANTHER" id="PTHR22603:SF66">
    <property type="entry name" value="ETHANOLAMINE KINASE"/>
    <property type="match status" value="1"/>
</dbReference>
<evidence type="ECO:0000256" key="4">
    <source>
        <dbReference type="ARBA" id="ARBA00038211"/>
    </source>
</evidence>
<dbReference type="eggNOG" id="KOG4720">
    <property type="taxonomic scope" value="Eukaryota"/>
</dbReference>
<reference evidence="6" key="2">
    <citation type="submission" date="2025-08" db="UniProtKB">
        <authorList>
            <consortium name="Ensembl"/>
        </authorList>
    </citation>
    <scope>IDENTIFICATION</scope>
</reference>
<evidence type="ECO:0000313" key="6">
    <source>
        <dbReference type="Ensembl" id="ENSCSAVP00000000398.1"/>
    </source>
</evidence>
<reference evidence="6" key="3">
    <citation type="submission" date="2025-09" db="UniProtKB">
        <authorList>
            <consortium name="Ensembl"/>
        </authorList>
    </citation>
    <scope>IDENTIFICATION</scope>
</reference>
<dbReference type="AlphaFoldDB" id="H2Y500"/>
<evidence type="ECO:0000256" key="3">
    <source>
        <dbReference type="ARBA" id="ARBA00037883"/>
    </source>
</evidence>
<dbReference type="InterPro" id="IPR011009">
    <property type="entry name" value="Kinase-like_dom_sf"/>
</dbReference>
<accession>H2Y500</accession>
<dbReference type="CDD" id="cd05157">
    <property type="entry name" value="ETNK_euk"/>
    <property type="match status" value="1"/>
</dbReference>
<dbReference type="EC" id="2.7.1.82" evidence="5"/>
<keyword evidence="1" id="KW-0444">Lipid biosynthesis</keyword>
<dbReference type="Gene3D" id="3.90.1200.10">
    <property type="match status" value="1"/>
</dbReference>
<sequence length="338" mass="39193">MENQVLKVDISIDIEHALEGARGILKLVRPAWKEESINHKVFDNGITNKMFGFHENGRKSDTVLVRVNGNKTEIFLDRKAEVESFELLHHHKCAPLLYCVFNNGLAYQFIKGTTLTPQTVRKDVVCRLVGQEMARMHKIPLPTDHKPEAQTFKLIRKFMGIAFDDSDGPVDTELEARLRAEVRELELLLVDLNSPLVFCHNDLLVHNIIYNEEEGNLSFIDYEYAGYNYQAADIGNHFCEFAGIDNADFSLYPDRGLQLRWLRGYLAAYRGLVEDDVSDEDVEKLYREVNKFALAAHLFWGIWSLVQHKFSQIDFDYKGYSQLRMNEYYKYKEKNLAL</sequence>